<dbReference type="SUPFAM" id="SSF48317">
    <property type="entry name" value="Acid phosphatase/Vanadium-dependent haloperoxidase"/>
    <property type="match status" value="1"/>
</dbReference>
<dbReference type="InterPro" id="IPR036938">
    <property type="entry name" value="PAP2/HPO_sf"/>
</dbReference>
<feature type="region of interest" description="Disordered" evidence="1">
    <location>
        <begin position="82"/>
        <end position="105"/>
    </location>
</feature>
<feature type="compositionally biased region" description="Low complexity" evidence="1">
    <location>
        <begin position="607"/>
        <end position="619"/>
    </location>
</feature>
<protein>
    <recommendedName>
        <fullName evidence="2">Planctomycete extracellular domain-containing protein</fullName>
    </recommendedName>
</protein>
<dbReference type="Gene3D" id="1.10.606.20">
    <property type="match status" value="1"/>
</dbReference>
<dbReference type="EMBL" id="JACHXU010000007">
    <property type="protein sequence ID" value="MBB3206765.1"/>
    <property type="molecule type" value="Genomic_DNA"/>
</dbReference>
<dbReference type="PANTHER" id="PTHR34599">
    <property type="entry name" value="PEROXIDASE-RELATED"/>
    <property type="match status" value="1"/>
</dbReference>
<feature type="domain" description="Planctomycete extracellular" evidence="2">
    <location>
        <begin position="31"/>
        <end position="50"/>
    </location>
</feature>
<keyword evidence="4" id="KW-1185">Reference proteome</keyword>
<evidence type="ECO:0000256" key="1">
    <source>
        <dbReference type="SAM" id="MobiDB-lite"/>
    </source>
</evidence>
<dbReference type="InterPro" id="IPR011506">
    <property type="entry name" value="Planctomycete_extracellular"/>
</dbReference>
<feature type="compositionally biased region" description="Basic and acidic residues" evidence="1">
    <location>
        <begin position="126"/>
        <end position="137"/>
    </location>
</feature>
<proteinExistence type="predicted"/>
<dbReference type="InterPro" id="IPR052559">
    <property type="entry name" value="V-haloperoxidase"/>
</dbReference>
<dbReference type="AlphaFoldDB" id="A0A7W5DYG9"/>
<feature type="compositionally biased region" description="Basic and acidic residues" evidence="1">
    <location>
        <begin position="91"/>
        <end position="105"/>
    </location>
</feature>
<reference evidence="3 4" key="1">
    <citation type="submission" date="2020-08" db="EMBL/GenBank/DDBJ databases">
        <title>Genomic Encyclopedia of Type Strains, Phase III (KMG-III): the genomes of soil and plant-associated and newly described type strains.</title>
        <authorList>
            <person name="Whitman W."/>
        </authorList>
    </citation>
    <scope>NUCLEOTIDE SEQUENCE [LARGE SCALE GENOMIC DNA]</scope>
    <source>
        <strain evidence="3 4">CECT 8075</strain>
    </source>
</reference>
<evidence type="ECO:0000313" key="3">
    <source>
        <dbReference type="EMBL" id="MBB3206765.1"/>
    </source>
</evidence>
<comment type="caution">
    <text evidence="3">The sequence shown here is derived from an EMBL/GenBank/DDBJ whole genome shotgun (WGS) entry which is preliminary data.</text>
</comment>
<dbReference type="CDD" id="cd03398">
    <property type="entry name" value="PAP2_haloperoxidase"/>
    <property type="match status" value="1"/>
</dbReference>
<feature type="compositionally biased region" description="Acidic residues" evidence="1">
    <location>
        <begin position="138"/>
        <end position="156"/>
    </location>
</feature>
<feature type="region of interest" description="Disordered" evidence="1">
    <location>
        <begin position="126"/>
        <end position="156"/>
    </location>
</feature>
<dbReference type="InterPro" id="IPR002105">
    <property type="entry name" value="Dockerin_1_rpt"/>
</dbReference>
<dbReference type="Pfam" id="PF07595">
    <property type="entry name" value="Planc_extracel"/>
    <property type="match status" value="1"/>
</dbReference>
<name>A0A7W5DYG9_9BACT</name>
<dbReference type="PANTHER" id="PTHR34599:SF1">
    <property type="entry name" value="PHOSPHATIDIC ACID PHOSPHATASE TYPE 2_HALOPEROXIDASE DOMAIN-CONTAINING PROTEIN"/>
    <property type="match status" value="1"/>
</dbReference>
<accession>A0A7W5DYG9</accession>
<sequence>MARFLSRWVRRRNSDPQSDQSSGKNRKRILTRRRLRPETLEARQLLAANIFHNEAMPEDVNEDGIVTAVDALTIINQINQADNIGEGEPGSQERGRGRLTDVNNDGRDSALDALMVINRFNRGDDGLRNPVVDRDASPDEPNEDSPADSTDNDELPAAETDSDVVLQWNDLFGEILASSVEDQNPGYASRSMAMLNVAIFDSVNLVTDGADADTFYDYSIDFRGSSDNVATEVVASQAAYTVLSGLYPDQQETLDSFLASSLANFRSGDSTSRSIALGTEIGNEILAIRADDGFDELVQYTYTDEVGWFQADPLNPDVPVWGPGWGEVGTFAISSTDEYLPETTPALTSEEYAASYNEVKELGAADSAVRTEDQTEAGVFWAYDREGLGTPLALYNDVLATIAVQQGNTLEENAALFAQASVAMADAAVVAWDTKFSEEFWRPVTAIQSGDIDGNPLTEGDAEWTALGAPDGGEDEIGFTPQFPTYISGHATFGGALFGTLQHFYGTDDISFELTSRELEVLLEDPELQEAYGISLDDATRTFSSFSDAMAENGRSRVYLGIHFDFDDLVGQAVGQTVAATVASEFAALTDANSGNDNGDTGGGGFADNSPAGNGNRGNNDGGDRRGNEGDSNDSGSPRSATSSLALATNLLDFTFDDSDQPLFDQSRTTNDVDANAFAEITSPSNREPDVRRPELDSAGVRLDELTSSDSLDERLAMIDSIFAENRF</sequence>
<dbReference type="RefSeq" id="WP_184305193.1">
    <property type="nucleotide sequence ID" value="NZ_JACHXU010000007.1"/>
</dbReference>
<evidence type="ECO:0000313" key="4">
    <source>
        <dbReference type="Proteomes" id="UP000536179"/>
    </source>
</evidence>
<organism evidence="3 4">
    <name type="scientific">Aporhodopirellula rubra</name>
    <dbReference type="NCBI Taxonomy" id="980271"/>
    <lineage>
        <taxon>Bacteria</taxon>
        <taxon>Pseudomonadati</taxon>
        <taxon>Planctomycetota</taxon>
        <taxon>Planctomycetia</taxon>
        <taxon>Pirellulales</taxon>
        <taxon>Pirellulaceae</taxon>
        <taxon>Aporhodopirellula</taxon>
    </lineage>
</organism>
<dbReference type="InterPro" id="IPR036439">
    <property type="entry name" value="Dockerin_dom_sf"/>
</dbReference>
<feature type="region of interest" description="Disordered" evidence="1">
    <location>
        <begin position="1"/>
        <end position="30"/>
    </location>
</feature>
<dbReference type="GO" id="GO:0004553">
    <property type="term" value="F:hydrolase activity, hydrolyzing O-glycosyl compounds"/>
    <property type="evidence" value="ECO:0007669"/>
    <property type="project" value="InterPro"/>
</dbReference>
<gene>
    <name evidence="3" type="ORF">FHS27_002577</name>
</gene>
<dbReference type="SUPFAM" id="SSF63446">
    <property type="entry name" value="Type I dockerin domain"/>
    <property type="match status" value="1"/>
</dbReference>
<dbReference type="GO" id="GO:0000272">
    <property type="term" value="P:polysaccharide catabolic process"/>
    <property type="evidence" value="ECO:0007669"/>
    <property type="project" value="InterPro"/>
</dbReference>
<evidence type="ECO:0000259" key="2">
    <source>
        <dbReference type="Pfam" id="PF07595"/>
    </source>
</evidence>
<dbReference type="Pfam" id="PF00404">
    <property type="entry name" value="Dockerin_1"/>
    <property type="match status" value="1"/>
</dbReference>
<feature type="region of interest" description="Disordered" evidence="1">
    <location>
        <begin position="591"/>
        <end position="642"/>
    </location>
</feature>
<dbReference type="Proteomes" id="UP000536179">
    <property type="component" value="Unassembled WGS sequence"/>
</dbReference>